<feature type="chain" id="PRO_5040135607" description="WSC domain-containing protein" evidence="2">
    <location>
        <begin position="24"/>
        <end position="236"/>
    </location>
</feature>
<dbReference type="Pfam" id="PF01822">
    <property type="entry name" value="WSC"/>
    <property type="match status" value="1"/>
</dbReference>
<proteinExistence type="predicted"/>
<evidence type="ECO:0000256" key="1">
    <source>
        <dbReference type="SAM" id="MobiDB-lite"/>
    </source>
</evidence>
<feature type="region of interest" description="Disordered" evidence="1">
    <location>
        <begin position="144"/>
        <end position="219"/>
    </location>
</feature>
<dbReference type="InterPro" id="IPR002889">
    <property type="entry name" value="WSC_carb-bd"/>
</dbReference>
<feature type="domain" description="WSC" evidence="3">
    <location>
        <begin position="38"/>
        <end position="130"/>
    </location>
</feature>
<protein>
    <recommendedName>
        <fullName evidence="3">WSC domain-containing protein</fullName>
    </recommendedName>
</protein>
<dbReference type="EMBL" id="CABFOC020000031">
    <property type="protein sequence ID" value="CAH0047675.1"/>
    <property type="molecule type" value="Genomic_DNA"/>
</dbReference>
<sequence>MVQSTFISTVAALMLAALPLVAAAEPLQKPGRAAVLGGFTSQGCFGTGQGLKKQKIVNGTENSSASCGALCLEQTKLVFAMTGDACYCGDKYPPKVDIVDDSKCTYKCKGNKKEACGSKSDKRYSVWNSGVKVDVDYAKKKTSTSTKTGTKSATKTPTSTKSSKSTKTSKSTKKTPSTTTTAQSETTTSDTVVSTSSSGNVPSGTSAAAQTSNTSGAVSRPMIGAGAAVLAAALAI</sequence>
<organism evidence="4 5">
    <name type="scientific">Clonostachys solani</name>
    <dbReference type="NCBI Taxonomy" id="160281"/>
    <lineage>
        <taxon>Eukaryota</taxon>
        <taxon>Fungi</taxon>
        <taxon>Dikarya</taxon>
        <taxon>Ascomycota</taxon>
        <taxon>Pezizomycotina</taxon>
        <taxon>Sordariomycetes</taxon>
        <taxon>Hypocreomycetidae</taxon>
        <taxon>Hypocreales</taxon>
        <taxon>Bionectriaceae</taxon>
        <taxon>Clonostachys</taxon>
    </lineage>
</organism>
<comment type="caution">
    <text evidence="4">The sequence shown here is derived from an EMBL/GenBank/DDBJ whole genome shotgun (WGS) entry which is preliminary data.</text>
</comment>
<evidence type="ECO:0000313" key="4">
    <source>
        <dbReference type="EMBL" id="CAH0047675.1"/>
    </source>
</evidence>
<keyword evidence="5" id="KW-1185">Reference proteome</keyword>
<dbReference type="OrthoDB" id="2019572at2759"/>
<dbReference type="AlphaFoldDB" id="A0A9N9Z282"/>
<evidence type="ECO:0000313" key="5">
    <source>
        <dbReference type="Proteomes" id="UP000775872"/>
    </source>
</evidence>
<reference evidence="4 5" key="2">
    <citation type="submission" date="2021-10" db="EMBL/GenBank/DDBJ databases">
        <authorList>
            <person name="Piombo E."/>
        </authorList>
    </citation>
    <scope>NUCLEOTIDE SEQUENCE [LARGE SCALE GENOMIC DNA]</scope>
</reference>
<evidence type="ECO:0000256" key="2">
    <source>
        <dbReference type="SAM" id="SignalP"/>
    </source>
</evidence>
<feature type="compositionally biased region" description="Low complexity" evidence="1">
    <location>
        <begin position="144"/>
        <end position="206"/>
    </location>
</feature>
<evidence type="ECO:0000259" key="3">
    <source>
        <dbReference type="PROSITE" id="PS51212"/>
    </source>
</evidence>
<dbReference type="SMART" id="SM00321">
    <property type="entry name" value="WSC"/>
    <property type="match status" value="1"/>
</dbReference>
<dbReference type="Proteomes" id="UP000775872">
    <property type="component" value="Unassembled WGS sequence"/>
</dbReference>
<accession>A0A9N9Z282</accession>
<feature type="compositionally biased region" description="Polar residues" evidence="1">
    <location>
        <begin position="207"/>
        <end position="217"/>
    </location>
</feature>
<keyword evidence="2" id="KW-0732">Signal</keyword>
<dbReference type="PROSITE" id="PS51212">
    <property type="entry name" value="WSC"/>
    <property type="match status" value="1"/>
</dbReference>
<reference evidence="5" key="1">
    <citation type="submission" date="2019-06" db="EMBL/GenBank/DDBJ databases">
        <authorList>
            <person name="Broberg M."/>
        </authorList>
    </citation>
    <scope>NUCLEOTIDE SEQUENCE [LARGE SCALE GENOMIC DNA]</scope>
</reference>
<gene>
    <name evidence="4" type="ORF">CSOL1703_00013692</name>
</gene>
<name>A0A9N9Z282_9HYPO</name>
<feature type="signal peptide" evidence="2">
    <location>
        <begin position="1"/>
        <end position="23"/>
    </location>
</feature>